<comment type="caution">
    <text evidence="1">The sequence shown here is derived from an EMBL/GenBank/DDBJ whole genome shotgun (WGS) entry which is preliminary data.</text>
</comment>
<keyword evidence="2" id="KW-1185">Reference proteome</keyword>
<organism evidence="1 2">
    <name type="scientific">Aneurinibacillus migulanus</name>
    <name type="common">Bacillus migulanus</name>
    <dbReference type="NCBI Taxonomy" id="47500"/>
    <lineage>
        <taxon>Bacteria</taxon>
        <taxon>Bacillati</taxon>
        <taxon>Bacillota</taxon>
        <taxon>Bacilli</taxon>
        <taxon>Bacillales</taxon>
        <taxon>Paenibacillaceae</taxon>
        <taxon>Aneurinibacillus group</taxon>
        <taxon>Aneurinibacillus</taxon>
    </lineage>
</organism>
<dbReference type="Proteomes" id="UP000037269">
    <property type="component" value="Unassembled WGS sequence"/>
</dbReference>
<sequence>MVVDLLLSTQTKRENLKQHPAKNLWDRLARFEGSVLAFVIKHQYTFLFKYILKIYQSLSNQDSKEK</sequence>
<gene>
    <name evidence="1" type="ORF">AF333_21250</name>
</gene>
<evidence type="ECO:0000313" key="1">
    <source>
        <dbReference type="EMBL" id="KON97602.1"/>
    </source>
</evidence>
<dbReference type="EMBL" id="LGUG01000004">
    <property type="protein sequence ID" value="KON97602.1"/>
    <property type="molecule type" value="Genomic_DNA"/>
</dbReference>
<accession>A0A0D1XIN4</accession>
<reference evidence="1 2" key="1">
    <citation type="submission" date="2015-07" db="EMBL/GenBank/DDBJ databases">
        <title>Fjat-14205 dsm 2895.</title>
        <authorList>
            <person name="Liu B."/>
            <person name="Wang J."/>
            <person name="Zhu Y."/>
            <person name="Liu G."/>
            <person name="Chen Q."/>
            <person name="Chen Z."/>
            <person name="Lan J."/>
            <person name="Che J."/>
            <person name="Ge C."/>
            <person name="Shi H."/>
            <person name="Pan Z."/>
            <person name="Liu X."/>
        </authorList>
    </citation>
    <scope>NUCLEOTIDE SEQUENCE [LARGE SCALE GENOMIC DNA]</scope>
    <source>
        <strain evidence="1 2">DSM 2895</strain>
    </source>
</reference>
<proteinExistence type="predicted"/>
<dbReference type="AlphaFoldDB" id="A0A0D1XIN4"/>
<dbReference type="PATRIC" id="fig|47500.8.peg.1046"/>
<name>A0A0D1XIN4_ANEMI</name>
<protein>
    <submittedName>
        <fullName evidence="1">Uncharacterized protein</fullName>
    </submittedName>
</protein>
<evidence type="ECO:0000313" key="2">
    <source>
        <dbReference type="Proteomes" id="UP000037269"/>
    </source>
</evidence>